<keyword evidence="4" id="KW-0698">rRNA processing</keyword>
<comment type="function">
    <text evidence="10">ATP-dependent RNA helicase required for 60S ribosomal subunit synthesis. Involved in efficient pre-rRNA processing, predominantly at site A3, which is necessary for the normal formation of 25S and 5.8S rRNAs.</text>
</comment>
<comment type="caution">
    <text evidence="13">The sequence shown here is derived from an EMBL/GenBank/DDBJ whole genome shotgun (WGS) entry which is preliminary data.</text>
</comment>
<reference evidence="13 14" key="1">
    <citation type="submission" date="2016-02" db="EMBL/GenBank/DDBJ databases">
        <title>Genome analysis of coral dinoflagellate symbionts highlights evolutionary adaptations to a symbiotic lifestyle.</title>
        <authorList>
            <person name="Aranda M."/>
            <person name="Li Y."/>
            <person name="Liew Y.J."/>
            <person name="Baumgarten S."/>
            <person name="Simakov O."/>
            <person name="Wilson M."/>
            <person name="Piel J."/>
            <person name="Ashoor H."/>
            <person name="Bougouffa S."/>
            <person name="Bajic V.B."/>
            <person name="Ryu T."/>
            <person name="Ravasi T."/>
            <person name="Bayer T."/>
            <person name="Micklem G."/>
            <person name="Kim H."/>
            <person name="Bhak J."/>
            <person name="Lajeunesse T.C."/>
            <person name="Voolstra C.R."/>
        </authorList>
    </citation>
    <scope>NUCLEOTIDE SEQUENCE [LARGE SCALE GENOMIC DNA]</scope>
    <source>
        <strain evidence="13 14">CCMP2467</strain>
    </source>
</reference>
<proteinExistence type="inferred from homology"/>
<feature type="region of interest" description="Disordered" evidence="11">
    <location>
        <begin position="169"/>
        <end position="237"/>
    </location>
</feature>
<keyword evidence="9" id="KW-0539">Nucleus</keyword>
<dbReference type="EMBL" id="LSRX01000048">
    <property type="protein sequence ID" value="OLQ12174.1"/>
    <property type="molecule type" value="Genomic_DNA"/>
</dbReference>
<dbReference type="CDD" id="cd00268">
    <property type="entry name" value="DEADc"/>
    <property type="match status" value="1"/>
</dbReference>
<feature type="compositionally biased region" description="Polar residues" evidence="11">
    <location>
        <begin position="258"/>
        <end position="272"/>
    </location>
</feature>
<dbReference type="Pfam" id="PF00270">
    <property type="entry name" value="DEAD"/>
    <property type="match status" value="1"/>
</dbReference>
<dbReference type="InterPro" id="IPR000629">
    <property type="entry name" value="RNA-helicase_DEAD-box_CS"/>
</dbReference>
<dbReference type="SMART" id="SM00487">
    <property type="entry name" value="DEXDc"/>
    <property type="match status" value="1"/>
</dbReference>
<evidence type="ECO:0000256" key="1">
    <source>
        <dbReference type="ARBA" id="ARBA00004604"/>
    </source>
</evidence>
<feature type="domain" description="Helicase ATP-binding" evidence="12">
    <location>
        <begin position="366"/>
        <end position="551"/>
    </location>
</feature>
<evidence type="ECO:0000256" key="9">
    <source>
        <dbReference type="ARBA" id="ARBA00023242"/>
    </source>
</evidence>
<feature type="region of interest" description="Disordered" evidence="11">
    <location>
        <begin position="254"/>
        <end position="277"/>
    </location>
</feature>
<dbReference type="GO" id="GO:0004386">
    <property type="term" value="F:helicase activity"/>
    <property type="evidence" value="ECO:0007669"/>
    <property type="project" value="UniProtKB-KW"/>
</dbReference>
<evidence type="ECO:0000256" key="5">
    <source>
        <dbReference type="ARBA" id="ARBA00022741"/>
    </source>
</evidence>
<evidence type="ECO:0000313" key="13">
    <source>
        <dbReference type="EMBL" id="OLQ12174.1"/>
    </source>
</evidence>
<evidence type="ECO:0000256" key="8">
    <source>
        <dbReference type="ARBA" id="ARBA00022840"/>
    </source>
</evidence>
<accession>A0A1Q9EXJ9</accession>
<keyword evidence="7 13" id="KW-0347">Helicase</keyword>
<keyword evidence="3" id="KW-0690">Ribosome biogenesis</keyword>
<keyword evidence="5" id="KW-0547">Nucleotide-binding</keyword>
<evidence type="ECO:0000256" key="7">
    <source>
        <dbReference type="ARBA" id="ARBA00022806"/>
    </source>
</evidence>
<dbReference type="InterPro" id="IPR014001">
    <property type="entry name" value="Helicase_ATP-bd"/>
</dbReference>
<evidence type="ECO:0000256" key="3">
    <source>
        <dbReference type="ARBA" id="ARBA00022517"/>
    </source>
</evidence>
<dbReference type="GO" id="GO:0005524">
    <property type="term" value="F:ATP binding"/>
    <property type="evidence" value="ECO:0007669"/>
    <property type="project" value="InterPro"/>
</dbReference>
<keyword evidence="14" id="KW-1185">Reference proteome</keyword>
<keyword evidence="8" id="KW-0067">ATP-binding</keyword>
<dbReference type="SUPFAM" id="SSF52540">
    <property type="entry name" value="P-loop containing nucleoside triphosphate hydrolases"/>
    <property type="match status" value="1"/>
</dbReference>
<dbReference type="Gene3D" id="3.40.50.300">
    <property type="entry name" value="P-loop containing nucleotide triphosphate hydrolases"/>
    <property type="match status" value="1"/>
</dbReference>
<feature type="compositionally biased region" description="Basic and acidic residues" evidence="11">
    <location>
        <begin position="169"/>
        <end position="182"/>
    </location>
</feature>
<dbReference type="AlphaFoldDB" id="A0A1Q9EXJ9"/>
<dbReference type="InterPro" id="IPR044742">
    <property type="entry name" value="DEAD/DEAH_RhlB"/>
</dbReference>
<evidence type="ECO:0000256" key="4">
    <source>
        <dbReference type="ARBA" id="ARBA00022552"/>
    </source>
</evidence>
<evidence type="ECO:0000256" key="6">
    <source>
        <dbReference type="ARBA" id="ARBA00022801"/>
    </source>
</evidence>
<evidence type="ECO:0000256" key="11">
    <source>
        <dbReference type="SAM" id="MobiDB-lite"/>
    </source>
</evidence>
<dbReference type="GO" id="GO:0016787">
    <property type="term" value="F:hydrolase activity"/>
    <property type="evidence" value="ECO:0007669"/>
    <property type="project" value="UniProtKB-KW"/>
</dbReference>
<evidence type="ECO:0000256" key="10">
    <source>
        <dbReference type="ARBA" id="ARBA00037449"/>
    </source>
</evidence>
<evidence type="ECO:0000256" key="2">
    <source>
        <dbReference type="ARBA" id="ARBA00009334"/>
    </source>
</evidence>
<comment type="subcellular location">
    <subcellularLocation>
        <location evidence="1">Nucleus</location>
        <location evidence="1">Nucleolus</location>
    </subcellularLocation>
</comment>
<feature type="region of interest" description="Disordered" evidence="11">
    <location>
        <begin position="55"/>
        <end position="88"/>
    </location>
</feature>
<sequence length="989" mass="108687">MSSLPAQTVVTSAVLFATLSTCRHLGSSLAPADGVGWRACWILRSSMAKRRYEEVDEFQEDAEDAEENAEEDAELDVEQNASEDGEANEDERYWGFISSVKDDRMWVTCEQVPPEFADRNPKITRKSKAPAGLELGSWISFDLLDEWPGILAQQLRSLEALAAVEAKERAARKDRGSKEPRNNKANQWGQAKANGHASGRNGQGRVPAAVPAAQALTSRSQTAKRPGQAAVPPAGGLSKSSAVAAFREAKNAGRAFSSGWSTPKKQATQVSNWKRPRKQEVVPADLAPFEKAFLAAPESLTEEERQSMMESRETLEITVEMPDELADVFPPISCFDDLRGILPDYAFEGIAEMGIETPMPIQAQALPLALAGLDVVGVAKTGSGKTLAYLLPALTHIEVQEPLQHGVAAPIALILAPTRELAVQIADMSRAVVGSTTGSAHPNGLSAGVLYGGGHGSKGWQVADIRNGAHIVAATPGRLLDVMDSGEVSLERVTYFVLDEADRMLECGFEDQVGRIGKTVRQDRQTLFFSATWPTTVQQMAQVMCSSDLPPVCVMAGQRGDREKLPAVMNTTARVLWLTFWFGAGPRVYEIYIVQNEMDPCIFMLTGENDQEVKGVIFTHVDDLLLLCNPELMVPLQQELSGQFPVDKWQDSEFEYLGCSYKFEADRAVISQRNYADNRVEAVSIMQGQADGDNVTPEQKEENRTGIGSLSWLSKQTRPDLQFGVCQRQRTQNNPTVADLKATNRLVKAAKEGRDEVIVLRCIPEGNLAFFAYHDAAWGNVDAPDRAEGDEQWYGEHKLASQLGQVVLAVDRQAAKGKPTRFSVLDWRSKASQRVCRSTFAGETMAACEAMENVLFLRALFVSMTGAGMSREAARARVHVHMFTGCKSLFDHAHREGTPKAPADKRLAVDLADLRSTLMEEARAQWREISGTDAELTPERPCRPPLHWLPSEDQLADFLTKSMNPERWRSTMAAGELQLALRDRSQVNS</sequence>
<dbReference type="PROSITE" id="PS00039">
    <property type="entry name" value="DEAD_ATP_HELICASE"/>
    <property type="match status" value="1"/>
</dbReference>
<evidence type="ECO:0000313" key="14">
    <source>
        <dbReference type="Proteomes" id="UP000186817"/>
    </source>
</evidence>
<comment type="similarity">
    <text evidence="2">Belongs to the DEAD box helicase family. DDX5/DBP2 subfamily.</text>
</comment>
<dbReference type="PANTHER" id="PTHR47958">
    <property type="entry name" value="ATP-DEPENDENT RNA HELICASE DBP3"/>
    <property type="match status" value="1"/>
</dbReference>
<dbReference type="Proteomes" id="UP000186817">
    <property type="component" value="Unassembled WGS sequence"/>
</dbReference>
<gene>
    <name evidence="13" type="primary">RH20</name>
    <name evidence="13" type="ORF">AK812_SmicGene3926</name>
</gene>
<keyword evidence="6" id="KW-0378">Hydrolase</keyword>
<dbReference type="OrthoDB" id="413301at2759"/>
<name>A0A1Q9EXJ9_SYMMI</name>
<evidence type="ECO:0000259" key="12">
    <source>
        <dbReference type="PROSITE" id="PS51192"/>
    </source>
</evidence>
<protein>
    <submittedName>
        <fullName evidence="13">DEAD-box ATP-dependent RNA helicase 20</fullName>
    </submittedName>
</protein>
<dbReference type="GO" id="GO:0003676">
    <property type="term" value="F:nucleic acid binding"/>
    <property type="evidence" value="ECO:0007669"/>
    <property type="project" value="InterPro"/>
</dbReference>
<organism evidence="13 14">
    <name type="scientific">Symbiodinium microadriaticum</name>
    <name type="common">Dinoflagellate</name>
    <name type="synonym">Zooxanthella microadriatica</name>
    <dbReference type="NCBI Taxonomy" id="2951"/>
    <lineage>
        <taxon>Eukaryota</taxon>
        <taxon>Sar</taxon>
        <taxon>Alveolata</taxon>
        <taxon>Dinophyceae</taxon>
        <taxon>Suessiales</taxon>
        <taxon>Symbiodiniaceae</taxon>
        <taxon>Symbiodinium</taxon>
    </lineage>
</organism>
<dbReference type="InterPro" id="IPR027417">
    <property type="entry name" value="P-loop_NTPase"/>
</dbReference>
<dbReference type="PROSITE" id="PS51192">
    <property type="entry name" value="HELICASE_ATP_BIND_1"/>
    <property type="match status" value="1"/>
</dbReference>
<dbReference type="InterPro" id="IPR011545">
    <property type="entry name" value="DEAD/DEAH_box_helicase_dom"/>
</dbReference>